<comment type="caution">
    <text evidence="3">The sequence shown here is derived from an EMBL/GenBank/DDBJ whole genome shotgun (WGS) entry which is preliminary data.</text>
</comment>
<dbReference type="GO" id="GO:0044550">
    <property type="term" value="P:secondary metabolite biosynthetic process"/>
    <property type="evidence" value="ECO:0007669"/>
    <property type="project" value="TreeGrafter"/>
</dbReference>
<evidence type="ECO:0000313" key="4">
    <source>
        <dbReference type="Proteomes" id="UP000664534"/>
    </source>
</evidence>
<dbReference type="Pfam" id="PF00109">
    <property type="entry name" value="ketoacyl-synt"/>
    <property type="match status" value="1"/>
</dbReference>
<dbReference type="PANTHER" id="PTHR43775">
    <property type="entry name" value="FATTY ACID SYNTHASE"/>
    <property type="match status" value="1"/>
</dbReference>
<feature type="compositionally biased region" description="Basic and acidic residues" evidence="1">
    <location>
        <begin position="1"/>
        <end position="11"/>
    </location>
</feature>
<evidence type="ECO:0000259" key="2">
    <source>
        <dbReference type="PROSITE" id="PS52004"/>
    </source>
</evidence>
<evidence type="ECO:0000256" key="1">
    <source>
        <dbReference type="SAM" id="MobiDB-lite"/>
    </source>
</evidence>
<feature type="region of interest" description="Disordered" evidence="1">
    <location>
        <begin position="1"/>
        <end position="22"/>
    </location>
</feature>
<dbReference type="EMBL" id="CAJPDT010000006">
    <property type="protein sequence ID" value="CAF9909477.1"/>
    <property type="molecule type" value="Genomic_DNA"/>
</dbReference>
<dbReference type="InterPro" id="IPR050091">
    <property type="entry name" value="PKS_NRPS_Biosynth_Enz"/>
</dbReference>
<name>A0A8H3EP07_9LECA</name>
<dbReference type="InterPro" id="IPR020841">
    <property type="entry name" value="PKS_Beta-ketoAc_synthase_dom"/>
</dbReference>
<dbReference type="PROSITE" id="PS52004">
    <property type="entry name" value="KS3_2"/>
    <property type="match status" value="1"/>
</dbReference>
<accession>A0A8H3EP07</accession>
<dbReference type="InterPro" id="IPR016039">
    <property type="entry name" value="Thiolase-like"/>
</dbReference>
<dbReference type="Gene3D" id="3.40.47.10">
    <property type="match status" value="1"/>
</dbReference>
<sequence length="164" mass="18273">MPSTIDSHHEPSNGLLELPSSDGDTSMPIAVIGIGGRFPDSASDPEKLWELLSQGRSALREVPKDRFNIDAFYHLHAERQGTLNLREAHFLEGDIAAFDAPFFSITPSEAKAMDPQQRMILEVAYEGIENGTCMRSRSLSPPYSTSLIRHVSISWVTNGDRYRQ</sequence>
<dbReference type="GO" id="GO:0006633">
    <property type="term" value="P:fatty acid biosynthetic process"/>
    <property type="evidence" value="ECO:0007669"/>
    <property type="project" value="TreeGrafter"/>
</dbReference>
<dbReference type="AlphaFoldDB" id="A0A8H3EP07"/>
<evidence type="ECO:0000313" key="3">
    <source>
        <dbReference type="EMBL" id="CAF9909477.1"/>
    </source>
</evidence>
<gene>
    <name evidence="3" type="ORF">IMSHALPRED_008374</name>
</gene>
<dbReference type="PANTHER" id="PTHR43775:SF29">
    <property type="entry name" value="ASPERFURANONE POLYKETIDE SYNTHASE AFOG-RELATED"/>
    <property type="match status" value="1"/>
</dbReference>
<dbReference type="SUPFAM" id="SSF53901">
    <property type="entry name" value="Thiolase-like"/>
    <property type="match status" value="1"/>
</dbReference>
<dbReference type="OrthoDB" id="5397531at2759"/>
<reference evidence="3" key="1">
    <citation type="submission" date="2021-03" db="EMBL/GenBank/DDBJ databases">
        <authorList>
            <person name="Tagirdzhanova G."/>
        </authorList>
    </citation>
    <scope>NUCLEOTIDE SEQUENCE</scope>
</reference>
<dbReference type="Proteomes" id="UP000664534">
    <property type="component" value="Unassembled WGS sequence"/>
</dbReference>
<protein>
    <recommendedName>
        <fullName evidence="2">Ketosynthase family 3 (KS3) domain-containing protein</fullName>
    </recommendedName>
</protein>
<organism evidence="3 4">
    <name type="scientific">Imshaugia aleurites</name>
    <dbReference type="NCBI Taxonomy" id="172621"/>
    <lineage>
        <taxon>Eukaryota</taxon>
        <taxon>Fungi</taxon>
        <taxon>Dikarya</taxon>
        <taxon>Ascomycota</taxon>
        <taxon>Pezizomycotina</taxon>
        <taxon>Lecanoromycetes</taxon>
        <taxon>OSLEUM clade</taxon>
        <taxon>Lecanoromycetidae</taxon>
        <taxon>Lecanorales</taxon>
        <taxon>Lecanorineae</taxon>
        <taxon>Parmeliaceae</taxon>
        <taxon>Imshaugia</taxon>
    </lineage>
</organism>
<feature type="domain" description="Ketosynthase family 3 (KS3)" evidence="2">
    <location>
        <begin position="26"/>
        <end position="164"/>
    </location>
</feature>
<proteinExistence type="predicted"/>
<dbReference type="InterPro" id="IPR014030">
    <property type="entry name" value="Ketoacyl_synth_N"/>
</dbReference>
<keyword evidence="4" id="KW-1185">Reference proteome</keyword>
<dbReference type="SMART" id="SM00825">
    <property type="entry name" value="PKS_KS"/>
    <property type="match status" value="1"/>
</dbReference>
<dbReference type="GO" id="GO:0004312">
    <property type="term" value="F:fatty acid synthase activity"/>
    <property type="evidence" value="ECO:0007669"/>
    <property type="project" value="TreeGrafter"/>
</dbReference>